<dbReference type="Pfam" id="PF00657">
    <property type="entry name" value="Lipase_GDSL"/>
    <property type="match status" value="1"/>
</dbReference>
<dbReference type="InterPro" id="IPR050592">
    <property type="entry name" value="GDSL_lipolytic_enzyme"/>
</dbReference>
<evidence type="ECO:0000256" key="3">
    <source>
        <dbReference type="SAM" id="Phobius"/>
    </source>
</evidence>
<dbReference type="CDD" id="cd01846">
    <property type="entry name" value="fatty_acyltransferase_like"/>
    <property type="match status" value="1"/>
</dbReference>
<protein>
    <recommendedName>
        <fullName evidence="7">Carbohydrate esterase family 16 protein</fullName>
    </recommendedName>
</protein>
<keyword evidence="1 4" id="KW-0732">Signal</keyword>
<evidence type="ECO:0000256" key="1">
    <source>
        <dbReference type="ARBA" id="ARBA00022729"/>
    </source>
</evidence>
<accession>A0A139AMT7</accession>
<evidence type="ECO:0008006" key="7">
    <source>
        <dbReference type="Google" id="ProtNLM"/>
    </source>
</evidence>
<dbReference type="EMBL" id="KQ965743">
    <property type="protein sequence ID" value="KXS18076.1"/>
    <property type="molecule type" value="Genomic_DNA"/>
</dbReference>
<gene>
    <name evidence="5" type="ORF">M427DRAFT_53925</name>
</gene>
<keyword evidence="3" id="KW-0472">Membrane</keyword>
<dbReference type="InterPro" id="IPR001087">
    <property type="entry name" value="GDSL"/>
</dbReference>
<feature type="signal peptide" evidence="4">
    <location>
        <begin position="1"/>
        <end position="24"/>
    </location>
</feature>
<dbReference type="Proteomes" id="UP000070544">
    <property type="component" value="Unassembled WGS sequence"/>
</dbReference>
<evidence type="ECO:0000256" key="4">
    <source>
        <dbReference type="SAM" id="SignalP"/>
    </source>
</evidence>
<dbReference type="OMA" id="CIFKLYH"/>
<keyword evidence="3" id="KW-1133">Transmembrane helix</keyword>
<evidence type="ECO:0000313" key="5">
    <source>
        <dbReference type="EMBL" id="KXS18076.1"/>
    </source>
</evidence>
<dbReference type="PANTHER" id="PTHR45642:SF139">
    <property type="entry name" value="SGNH HYDROLASE-TYPE ESTERASE DOMAIN-CONTAINING PROTEIN"/>
    <property type="match status" value="1"/>
</dbReference>
<dbReference type="Gene3D" id="3.40.50.1110">
    <property type="entry name" value="SGNH hydrolase"/>
    <property type="match status" value="1"/>
</dbReference>
<dbReference type="SUPFAM" id="SSF52266">
    <property type="entry name" value="SGNH hydrolase"/>
    <property type="match status" value="1"/>
</dbReference>
<dbReference type="OrthoDB" id="1600564at2759"/>
<feature type="chain" id="PRO_5007296315" description="Carbohydrate esterase family 16 protein" evidence="4">
    <location>
        <begin position="25"/>
        <end position="384"/>
    </location>
</feature>
<reference evidence="5 6" key="1">
    <citation type="journal article" date="2015" name="Genome Biol. Evol.">
        <title>Phylogenomic analyses indicate that early fungi evolved digesting cell walls of algal ancestors of land plants.</title>
        <authorList>
            <person name="Chang Y."/>
            <person name="Wang S."/>
            <person name="Sekimoto S."/>
            <person name="Aerts A.L."/>
            <person name="Choi C."/>
            <person name="Clum A."/>
            <person name="LaButti K.M."/>
            <person name="Lindquist E.A."/>
            <person name="Yee Ngan C."/>
            <person name="Ohm R.A."/>
            <person name="Salamov A.A."/>
            <person name="Grigoriev I.V."/>
            <person name="Spatafora J.W."/>
            <person name="Berbee M.L."/>
        </authorList>
    </citation>
    <scope>NUCLEOTIDE SEQUENCE [LARGE SCALE GENOMIC DNA]</scope>
    <source>
        <strain evidence="5 6">JEL478</strain>
    </source>
</reference>
<evidence type="ECO:0000256" key="2">
    <source>
        <dbReference type="SAM" id="MobiDB-lite"/>
    </source>
</evidence>
<dbReference type="AlphaFoldDB" id="A0A139AMT7"/>
<keyword evidence="6" id="KW-1185">Reference proteome</keyword>
<feature type="transmembrane region" description="Helical" evidence="3">
    <location>
        <begin position="366"/>
        <end position="383"/>
    </location>
</feature>
<proteinExistence type="predicted"/>
<keyword evidence="3" id="KW-0812">Transmembrane</keyword>
<sequence>MAERRLLPFLAALVLLLLIGSCGAQRLFIDGHRIETAVVFGDSLSDNGNYYAASGNRTPGPPYYNGRFSNGPLWIEDLANVTGIRVVNYAFAAATTDLGGNTTSSSLPGNDGRTVRVNGLLGQVQDFLGNATVLPSNAAPALFVWIGGNDYTKALGASALAYSPDNATSAVVANITNIVKSLDGKASAIVVIGLPDMSKLPLIALAAATGGPVVVPLLTNALLGTTRLHNAKLAASLQALNTTSKSTLKFVDPFNDPFVAEFTARNFTVTNGSCLNFGTNGSYTVCSDPDQYLYWDWLHPTAKAHSFIAQLTLNQINSSTPTNVSATFTTSSSGATNTTASTASPASASATPTGTKQGAAARRSVAWGWSMAIFAGFGCMLAML</sequence>
<dbReference type="InterPro" id="IPR036514">
    <property type="entry name" value="SGNH_hydro_sf"/>
</dbReference>
<feature type="region of interest" description="Disordered" evidence="2">
    <location>
        <begin position="329"/>
        <end position="355"/>
    </location>
</feature>
<evidence type="ECO:0000313" key="6">
    <source>
        <dbReference type="Proteomes" id="UP000070544"/>
    </source>
</evidence>
<name>A0A139AMT7_GONPJ</name>
<dbReference type="PROSITE" id="PS51257">
    <property type="entry name" value="PROKAR_LIPOPROTEIN"/>
    <property type="match status" value="1"/>
</dbReference>
<dbReference type="GO" id="GO:0016788">
    <property type="term" value="F:hydrolase activity, acting on ester bonds"/>
    <property type="evidence" value="ECO:0007669"/>
    <property type="project" value="InterPro"/>
</dbReference>
<dbReference type="PANTHER" id="PTHR45642">
    <property type="entry name" value="GDSL ESTERASE/LIPASE EXL3"/>
    <property type="match status" value="1"/>
</dbReference>
<organism evidence="5 6">
    <name type="scientific">Gonapodya prolifera (strain JEL478)</name>
    <name type="common">Monoblepharis prolifera</name>
    <dbReference type="NCBI Taxonomy" id="1344416"/>
    <lineage>
        <taxon>Eukaryota</taxon>
        <taxon>Fungi</taxon>
        <taxon>Fungi incertae sedis</taxon>
        <taxon>Chytridiomycota</taxon>
        <taxon>Chytridiomycota incertae sedis</taxon>
        <taxon>Monoblepharidomycetes</taxon>
        <taxon>Monoblepharidales</taxon>
        <taxon>Gonapodyaceae</taxon>
        <taxon>Gonapodya</taxon>
    </lineage>
</organism>